<dbReference type="AlphaFoldDB" id="A0A1F7Z4H9"/>
<proteinExistence type="predicted"/>
<dbReference type="SUPFAM" id="SSF143100">
    <property type="entry name" value="TTHA1013/TTHA0281-like"/>
    <property type="match status" value="1"/>
</dbReference>
<evidence type="ECO:0008006" key="3">
    <source>
        <dbReference type="Google" id="ProtNLM"/>
    </source>
</evidence>
<evidence type="ECO:0000313" key="2">
    <source>
        <dbReference type="Proteomes" id="UP000177169"/>
    </source>
</evidence>
<gene>
    <name evidence="1" type="ORF">A3D01_03305</name>
</gene>
<comment type="caution">
    <text evidence="1">The sequence shown here is derived from an EMBL/GenBank/DDBJ whole genome shotgun (WGS) entry which is preliminary data.</text>
</comment>
<dbReference type="Proteomes" id="UP000177169">
    <property type="component" value="Unassembled WGS sequence"/>
</dbReference>
<dbReference type="STRING" id="1802505.A3D01_03305"/>
<dbReference type="EMBL" id="MGGR01000005">
    <property type="protein sequence ID" value="OGM34542.1"/>
    <property type="molecule type" value="Genomic_DNA"/>
</dbReference>
<sequence>MAKRKLSALVWQEEKLFVAKLIGIELASQGRTEKEALNNLKEAVELLLEDENVKLPTVGVPKNPELRLIYA</sequence>
<protein>
    <recommendedName>
        <fullName evidence="3">HicB-like antitoxin of toxin-antitoxin system domain-containing protein</fullName>
    </recommendedName>
</protein>
<evidence type="ECO:0000313" key="1">
    <source>
        <dbReference type="EMBL" id="OGM34542.1"/>
    </source>
</evidence>
<dbReference type="Gene3D" id="3.30.160.250">
    <property type="match status" value="1"/>
</dbReference>
<organism evidence="1 2">
    <name type="scientific">Candidatus Woesebacteria bacterium RIFCSPHIGHO2_02_FULL_39_13</name>
    <dbReference type="NCBI Taxonomy" id="1802505"/>
    <lineage>
        <taxon>Bacteria</taxon>
        <taxon>Candidatus Woeseibacteriota</taxon>
    </lineage>
</organism>
<accession>A0A1F7Z4H9</accession>
<dbReference type="InterPro" id="IPR035069">
    <property type="entry name" value="TTHA1013/TTHA0281-like"/>
</dbReference>
<name>A0A1F7Z4H9_9BACT</name>
<reference evidence="1 2" key="1">
    <citation type="journal article" date="2016" name="Nat. Commun.">
        <title>Thousands of microbial genomes shed light on interconnected biogeochemical processes in an aquifer system.</title>
        <authorList>
            <person name="Anantharaman K."/>
            <person name="Brown C.T."/>
            <person name="Hug L.A."/>
            <person name="Sharon I."/>
            <person name="Castelle C.J."/>
            <person name="Probst A.J."/>
            <person name="Thomas B.C."/>
            <person name="Singh A."/>
            <person name="Wilkins M.J."/>
            <person name="Karaoz U."/>
            <person name="Brodie E.L."/>
            <person name="Williams K.H."/>
            <person name="Hubbard S.S."/>
            <person name="Banfield J.F."/>
        </authorList>
    </citation>
    <scope>NUCLEOTIDE SEQUENCE [LARGE SCALE GENOMIC DNA]</scope>
</reference>